<protein>
    <recommendedName>
        <fullName evidence="4">DUF4283 domain-containing protein</fullName>
    </recommendedName>
</protein>
<dbReference type="PANTHER" id="PTHR31286">
    <property type="entry name" value="GLYCINE-RICH CELL WALL STRUCTURAL PROTEIN 1.8-LIKE"/>
    <property type="match status" value="1"/>
</dbReference>
<proteinExistence type="predicted"/>
<evidence type="ECO:0008006" key="4">
    <source>
        <dbReference type="Google" id="ProtNLM"/>
    </source>
</evidence>
<name>A0A5E4GLE6_PRUDU</name>
<dbReference type="InParanoid" id="A0A5E4GLE6"/>
<organism evidence="2 3">
    <name type="scientific">Prunus dulcis</name>
    <name type="common">Almond</name>
    <name type="synonym">Amygdalus dulcis</name>
    <dbReference type="NCBI Taxonomy" id="3755"/>
    <lineage>
        <taxon>Eukaryota</taxon>
        <taxon>Viridiplantae</taxon>
        <taxon>Streptophyta</taxon>
        <taxon>Embryophyta</taxon>
        <taxon>Tracheophyta</taxon>
        <taxon>Spermatophyta</taxon>
        <taxon>Magnoliopsida</taxon>
        <taxon>eudicotyledons</taxon>
        <taxon>Gunneridae</taxon>
        <taxon>Pentapetalae</taxon>
        <taxon>rosids</taxon>
        <taxon>fabids</taxon>
        <taxon>Rosales</taxon>
        <taxon>Rosaceae</taxon>
        <taxon>Amygdaloideae</taxon>
        <taxon>Amygdaleae</taxon>
        <taxon>Prunus</taxon>
    </lineage>
</organism>
<dbReference type="PANTHER" id="PTHR31286:SF167">
    <property type="entry name" value="OS09G0268800 PROTEIN"/>
    <property type="match status" value="1"/>
</dbReference>
<evidence type="ECO:0000313" key="3">
    <source>
        <dbReference type="Proteomes" id="UP000327085"/>
    </source>
</evidence>
<accession>A0A5E4GLE6</accession>
<sequence>MCLIALLVLLVAWKPRFSPFMRFIETSSLRPFLDYGRVLDMELWTYRRSLIVLKSVMESGSLHTMPLTHEMFWIQLHGVPGFCMTMKVAKAIGETLGEVLQVDDRDEVGEKVIEFHYEYLPEYCFACGVIGHPTRYAAYVHHSHGDASWWGKLPSDPTKLGTCSDRSPSLEHASHGSSSVGCDGDQSAKIARESVDVVTIVLGDNDTLGIVYIYVNMCEEPRGEVDIAANNLTTTLGTIPSADRVLVVEDVLVMILSIFCLS</sequence>
<dbReference type="EMBL" id="CABIKO010001014">
    <property type="protein sequence ID" value="VVA40560.1"/>
    <property type="molecule type" value="Genomic_DNA"/>
</dbReference>
<feature type="signal peptide" evidence="1">
    <location>
        <begin position="1"/>
        <end position="18"/>
    </location>
</feature>
<feature type="chain" id="PRO_5023121668" description="DUF4283 domain-containing protein" evidence="1">
    <location>
        <begin position="19"/>
        <end position="262"/>
    </location>
</feature>
<gene>
    <name evidence="2" type="ORF">ALMOND_2B035886</name>
</gene>
<keyword evidence="1" id="KW-0732">Signal</keyword>
<dbReference type="Proteomes" id="UP000327085">
    <property type="component" value="Unassembled WGS sequence"/>
</dbReference>
<evidence type="ECO:0000313" key="2">
    <source>
        <dbReference type="EMBL" id="VVA40560.1"/>
    </source>
</evidence>
<dbReference type="InterPro" id="IPR040256">
    <property type="entry name" value="At4g02000-like"/>
</dbReference>
<evidence type="ECO:0000256" key="1">
    <source>
        <dbReference type="SAM" id="SignalP"/>
    </source>
</evidence>
<reference evidence="3" key="1">
    <citation type="journal article" date="2020" name="Plant J.">
        <title>Transposons played a major role in the diversification between the closely related almond and peach genomes: results from the almond genome sequence.</title>
        <authorList>
            <person name="Alioto T."/>
            <person name="Alexiou K.G."/>
            <person name="Bardil A."/>
            <person name="Barteri F."/>
            <person name="Castanera R."/>
            <person name="Cruz F."/>
            <person name="Dhingra A."/>
            <person name="Duval H."/>
            <person name="Fernandez I Marti A."/>
            <person name="Frias L."/>
            <person name="Galan B."/>
            <person name="Garcia J.L."/>
            <person name="Howad W."/>
            <person name="Gomez-Garrido J."/>
            <person name="Gut M."/>
            <person name="Julca I."/>
            <person name="Morata J."/>
            <person name="Puigdomenech P."/>
            <person name="Ribeca P."/>
            <person name="Rubio Cabetas M.J."/>
            <person name="Vlasova A."/>
            <person name="Wirthensohn M."/>
            <person name="Garcia-Mas J."/>
            <person name="Gabaldon T."/>
            <person name="Casacuberta J.M."/>
            <person name="Arus P."/>
        </authorList>
    </citation>
    <scope>NUCLEOTIDE SEQUENCE [LARGE SCALE GENOMIC DNA]</scope>
    <source>
        <strain evidence="3">cv. Texas</strain>
    </source>
</reference>
<dbReference type="Gramene" id="VVA40560">
    <property type="protein sequence ID" value="VVA40560"/>
    <property type="gene ID" value="Prudul26B035886"/>
</dbReference>
<dbReference type="AlphaFoldDB" id="A0A5E4GLE6"/>